<evidence type="ECO:0000313" key="1">
    <source>
        <dbReference type="EMBL" id="MCL9685133.1"/>
    </source>
</evidence>
<dbReference type="RefSeq" id="WP_250422973.1">
    <property type="nucleotide sequence ID" value="NZ_JAJKBJ010000019.1"/>
</dbReference>
<dbReference type="Proteomes" id="UP001139721">
    <property type="component" value="Unassembled WGS sequence"/>
</dbReference>
<dbReference type="AlphaFoldDB" id="A0A9X2IDU0"/>
<accession>A0A9X2IDU0</accession>
<protein>
    <submittedName>
        <fullName evidence="1">Uncharacterized protein</fullName>
    </submittedName>
</protein>
<organism evidence="1 2">
    <name type="scientific">Legionella maioricensis</name>
    <dbReference type="NCBI Taxonomy" id="2896528"/>
    <lineage>
        <taxon>Bacteria</taxon>
        <taxon>Pseudomonadati</taxon>
        <taxon>Pseudomonadota</taxon>
        <taxon>Gammaproteobacteria</taxon>
        <taxon>Legionellales</taxon>
        <taxon>Legionellaceae</taxon>
        <taxon>Legionella</taxon>
    </lineage>
</organism>
<evidence type="ECO:0000313" key="2">
    <source>
        <dbReference type="Proteomes" id="UP001139721"/>
    </source>
</evidence>
<reference evidence="1" key="1">
    <citation type="submission" date="2021-11" db="EMBL/GenBank/DDBJ databases">
        <title>Legionella maioricencis sp. nov., a new species isolated from hot water samples in Mallorca.</title>
        <authorList>
            <person name="Crespi S."/>
            <person name="Drasar V."/>
            <person name="Salva-Serra F."/>
            <person name="Jaen-Luchoro D."/>
            <person name="Pineiro-Iglesias B."/>
            <person name="Aliaga F."/>
            <person name="Fernandez-Juarez V."/>
            <person name="Coll G."/>
            <person name="Moore E.R.B."/>
            <person name="Bennasar-Figueras A."/>
        </authorList>
    </citation>
    <scope>NUCLEOTIDE SEQUENCE</scope>
    <source>
        <strain evidence="1">HCPI-6</strain>
    </source>
</reference>
<keyword evidence="2" id="KW-1185">Reference proteome</keyword>
<name>A0A9X2IDU0_9GAMM</name>
<dbReference type="EMBL" id="JAJKBJ010000019">
    <property type="protein sequence ID" value="MCL9685133.1"/>
    <property type="molecule type" value="Genomic_DNA"/>
</dbReference>
<proteinExistence type="predicted"/>
<comment type="caution">
    <text evidence="1">The sequence shown here is derived from an EMBL/GenBank/DDBJ whole genome shotgun (WGS) entry which is preliminary data.</text>
</comment>
<gene>
    <name evidence="1" type="ORF">LOX96_13585</name>
</gene>
<sequence>MKQYIWFHPLYISETPEPVIIGQMNNAKKHNYIILQEKELEQVGATDHLTITGHSTSPKPNEGDDQGLYIQGETAEQCVARLVTSGLSFAPKILSIESCKAAVDDGIARKLSLHPFFKNSLIEANPGGIGRNPGYLSWNGMTVDSFGRVVLREKINPWLFLLRGTVVAERRHASYKLQDIIQTIMPPDFHELFFSYYNSGIFGGRVGRYCFFTGNKITLERALILANEKPESSTAKALDSLSERISLD</sequence>